<dbReference type="Proteomes" id="UP000002280">
    <property type="component" value="Chromosome 6"/>
</dbReference>
<dbReference type="GO" id="GO:0005886">
    <property type="term" value="C:plasma membrane"/>
    <property type="evidence" value="ECO:0007669"/>
    <property type="project" value="InterPro"/>
</dbReference>
<keyword evidence="2" id="KW-0472">Membrane</keyword>
<dbReference type="AlphaFoldDB" id="F6SF82"/>
<reference evidence="4 5" key="1">
    <citation type="journal article" date="2007" name="Nature">
        <title>Genome of the marsupial Monodelphis domestica reveals innovation in non-coding sequences.</title>
        <authorList>
            <person name="Mikkelsen T.S."/>
            <person name="Wakefield M.J."/>
            <person name="Aken B."/>
            <person name="Amemiya C.T."/>
            <person name="Chang J.L."/>
            <person name="Duke S."/>
            <person name="Garber M."/>
            <person name="Gentles A.J."/>
            <person name="Goodstadt L."/>
            <person name="Heger A."/>
            <person name="Jurka J."/>
            <person name="Kamal M."/>
            <person name="Mauceli E."/>
            <person name="Searle S.M."/>
            <person name="Sharpe T."/>
            <person name="Baker M.L."/>
            <person name="Batzer M.A."/>
            <person name="Benos P.V."/>
            <person name="Belov K."/>
            <person name="Clamp M."/>
            <person name="Cook A."/>
            <person name="Cuff J."/>
            <person name="Das R."/>
            <person name="Davidow L."/>
            <person name="Deakin J.E."/>
            <person name="Fazzari M.J."/>
            <person name="Glass J.L."/>
            <person name="Grabherr M."/>
            <person name="Greally J.M."/>
            <person name="Gu W."/>
            <person name="Hore T.A."/>
            <person name="Huttley G.A."/>
            <person name="Kleber M."/>
            <person name="Jirtle R.L."/>
            <person name="Koina E."/>
            <person name="Lee J.T."/>
            <person name="Mahony S."/>
            <person name="Marra M.A."/>
            <person name="Miller R.D."/>
            <person name="Nicholls R.D."/>
            <person name="Oda M."/>
            <person name="Papenfuss A.T."/>
            <person name="Parra Z.E."/>
            <person name="Pollock D.D."/>
            <person name="Ray D.A."/>
            <person name="Schein J.E."/>
            <person name="Speed T.P."/>
            <person name="Thompson K."/>
            <person name="VandeBerg J.L."/>
            <person name="Wade C.M."/>
            <person name="Walker J.A."/>
            <person name="Waters P.D."/>
            <person name="Webber C."/>
            <person name="Weidman J.R."/>
            <person name="Xie X."/>
            <person name="Zody M.C."/>
            <person name="Baldwin J."/>
            <person name="Abdouelleil A."/>
            <person name="Abdulkadir J."/>
            <person name="Abebe A."/>
            <person name="Abera B."/>
            <person name="Abreu J."/>
            <person name="Acer S.C."/>
            <person name="Aftuck L."/>
            <person name="Alexander A."/>
            <person name="An P."/>
            <person name="Anderson E."/>
            <person name="Anderson S."/>
            <person name="Arachi H."/>
            <person name="Azer M."/>
            <person name="Bachantsang P."/>
            <person name="Barry A."/>
            <person name="Bayul T."/>
            <person name="Berlin A."/>
            <person name="Bessette D."/>
            <person name="Bloom T."/>
            <person name="Bloom T."/>
            <person name="Boguslavskiy L."/>
            <person name="Bonnet C."/>
            <person name="Boukhgalter B."/>
            <person name="Bourzgui I."/>
            <person name="Brown A."/>
            <person name="Cahill P."/>
            <person name="Channer S."/>
            <person name="Cheshatsang Y."/>
            <person name="Chuda L."/>
            <person name="Citroen M."/>
            <person name="Collymore A."/>
            <person name="Cooke P."/>
            <person name="Costello M."/>
            <person name="D'Aco K."/>
            <person name="Daza R."/>
            <person name="De Haan G."/>
            <person name="DeGray S."/>
            <person name="DeMaso C."/>
            <person name="Dhargay N."/>
            <person name="Dooley K."/>
            <person name="Dooley E."/>
            <person name="Doricent M."/>
            <person name="Dorje P."/>
            <person name="Dorjee K."/>
            <person name="Dupes A."/>
            <person name="Elong R."/>
            <person name="Falk J."/>
            <person name="Farina A."/>
            <person name="Faro S."/>
            <person name="Ferguson D."/>
            <person name="Fisher S."/>
            <person name="Foley C.D."/>
            <person name="Franke A."/>
            <person name="Friedrich D."/>
            <person name="Gadbois L."/>
            <person name="Gearin G."/>
            <person name="Gearin C.R."/>
            <person name="Giannoukos G."/>
            <person name="Goode T."/>
            <person name="Graham J."/>
            <person name="Grandbois E."/>
            <person name="Grewal S."/>
            <person name="Gyaltsen K."/>
            <person name="Hafez N."/>
            <person name="Hagos B."/>
            <person name="Hall J."/>
            <person name="Henson C."/>
            <person name="Hollinger A."/>
            <person name="Honan T."/>
            <person name="Huard M.D."/>
            <person name="Hughes L."/>
            <person name="Hurhula B."/>
            <person name="Husby M.E."/>
            <person name="Kamat A."/>
            <person name="Kanga B."/>
            <person name="Kashin S."/>
            <person name="Khazanovich D."/>
            <person name="Kisner P."/>
            <person name="Lance K."/>
            <person name="Lara M."/>
            <person name="Lee W."/>
            <person name="Lennon N."/>
            <person name="Letendre F."/>
            <person name="LeVine R."/>
            <person name="Lipovsky A."/>
            <person name="Liu X."/>
            <person name="Liu J."/>
            <person name="Liu S."/>
            <person name="Lokyitsang T."/>
            <person name="Lokyitsang Y."/>
            <person name="Lubonja R."/>
            <person name="Lui A."/>
            <person name="MacDonald P."/>
            <person name="Magnisalis V."/>
            <person name="Maru K."/>
            <person name="Matthews C."/>
            <person name="McCusker W."/>
            <person name="McDonough S."/>
            <person name="Mehta T."/>
            <person name="Meldrim J."/>
            <person name="Meneus L."/>
            <person name="Mihai O."/>
            <person name="Mihalev A."/>
            <person name="Mihova T."/>
            <person name="Mittelman R."/>
            <person name="Mlenga V."/>
            <person name="Montmayeur A."/>
            <person name="Mulrain L."/>
            <person name="Navidi A."/>
            <person name="Naylor J."/>
            <person name="Negash T."/>
            <person name="Nguyen T."/>
            <person name="Nguyen N."/>
            <person name="Nicol R."/>
            <person name="Norbu C."/>
            <person name="Norbu N."/>
            <person name="Novod N."/>
            <person name="O'Neill B."/>
            <person name="Osman S."/>
            <person name="Markiewicz E."/>
            <person name="Oyono O.L."/>
            <person name="Patti C."/>
            <person name="Phunkhang P."/>
            <person name="Pierre F."/>
            <person name="Priest M."/>
            <person name="Raghuraman S."/>
            <person name="Rege F."/>
            <person name="Reyes R."/>
            <person name="Rise C."/>
            <person name="Rogov P."/>
            <person name="Ross K."/>
            <person name="Ryan E."/>
            <person name="Settipalli S."/>
            <person name="Shea T."/>
            <person name="Sherpa N."/>
            <person name="Shi L."/>
            <person name="Shih D."/>
            <person name="Sparrow T."/>
            <person name="Spaulding J."/>
            <person name="Stalker J."/>
            <person name="Stange-Thomann N."/>
            <person name="Stavropoulos S."/>
            <person name="Stone C."/>
            <person name="Strader C."/>
            <person name="Tesfaye S."/>
            <person name="Thomson T."/>
            <person name="Thoulutsang Y."/>
            <person name="Thoulutsang D."/>
            <person name="Topham K."/>
            <person name="Topping I."/>
            <person name="Tsamla T."/>
            <person name="Vassiliev H."/>
            <person name="Vo A."/>
            <person name="Wangchuk T."/>
            <person name="Wangdi T."/>
            <person name="Weiand M."/>
            <person name="Wilkinson J."/>
            <person name="Wilson A."/>
            <person name="Yadav S."/>
            <person name="Young G."/>
            <person name="Yu Q."/>
            <person name="Zembek L."/>
            <person name="Zhong D."/>
            <person name="Zimmer A."/>
            <person name="Zwirko Z."/>
            <person name="Jaffe D.B."/>
            <person name="Alvarez P."/>
            <person name="Brockman W."/>
            <person name="Butler J."/>
            <person name="Chin C."/>
            <person name="Gnerre S."/>
            <person name="MacCallum I."/>
            <person name="Graves J.A."/>
            <person name="Ponting C.P."/>
            <person name="Breen M."/>
            <person name="Samollow P.B."/>
            <person name="Lander E.S."/>
            <person name="Lindblad-Toh K."/>
        </authorList>
    </citation>
    <scope>NUCLEOTIDE SEQUENCE [LARGE SCALE GENOMIC DNA]</scope>
</reference>
<dbReference type="FunFam" id="4.10.1290.10:FF:000001">
    <property type="entry name" value="Tumor necrosis factor receptor superfamily member 13B"/>
    <property type="match status" value="1"/>
</dbReference>
<accession>F6SF82</accession>
<dbReference type="PRINTS" id="PR01963">
    <property type="entry name" value="TNFACTORR13B"/>
</dbReference>
<evidence type="ECO:0000256" key="2">
    <source>
        <dbReference type="SAM" id="Phobius"/>
    </source>
</evidence>
<dbReference type="Ensembl" id="ENSMODT00000037816.3">
    <property type="protein sequence ID" value="ENSMODP00000036227.3"/>
    <property type="gene ID" value="ENSMODG00000001449.4"/>
</dbReference>
<dbReference type="Gene3D" id="4.10.1290.10">
    <property type="entry name" value="Tumor necrosis factor receptor superfamily"/>
    <property type="match status" value="2"/>
</dbReference>
<feature type="region of interest" description="Disordered" evidence="1">
    <location>
        <begin position="158"/>
        <end position="229"/>
    </location>
</feature>
<evidence type="ECO:0000259" key="3">
    <source>
        <dbReference type="Pfam" id="PF09305"/>
    </source>
</evidence>
<dbReference type="PANTHER" id="PTHR15511:SF2">
    <property type="entry name" value="TUMOR NECROSIS FACTOR RECEPTOR SUPERFAMILY MEMBER 13B"/>
    <property type="match status" value="1"/>
</dbReference>
<keyword evidence="5" id="KW-1185">Reference proteome</keyword>
<keyword evidence="2" id="KW-1133">Transmembrane helix</keyword>
<feature type="transmembrane region" description="Helical" evidence="2">
    <location>
        <begin position="127"/>
        <end position="152"/>
    </location>
</feature>
<dbReference type="InParanoid" id="F6SF82"/>
<dbReference type="SUPFAM" id="SSF57586">
    <property type="entry name" value="TNF receptor-like"/>
    <property type="match status" value="1"/>
</dbReference>
<reference evidence="4" key="3">
    <citation type="submission" date="2025-09" db="UniProtKB">
        <authorList>
            <consortium name="Ensembl"/>
        </authorList>
    </citation>
    <scope>IDENTIFICATION</scope>
</reference>
<evidence type="ECO:0000313" key="4">
    <source>
        <dbReference type="Ensembl" id="ENSMODP00000036227.3"/>
    </source>
</evidence>
<reference evidence="4" key="2">
    <citation type="submission" date="2025-08" db="UniProtKB">
        <authorList>
            <consortium name="Ensembl"/>
        </authorList>
    </citation>
    <scope>IDENTIFICATION</scope>
</reference>
<dbReference type="OMA" id="CESMDCN"/>
<dbReference type="HOGENOM" id="CLU_086237_0_0_1"/>
<dbReference type="Pfam" id="PF09305">
    <property type="entry name" value="TACI-CRD2"/>
    <property type="match status" value="1"/>
</dbReference>
<dbReference type="STRING" id="13616.ENSMODP00000036227"/>
<dbReference type="InterPro" id="IPR015384">
    <property type="entry name" value="TACI_Cys-rich-dom"/>
</dbReference>
<dbReference type="GO" id="GO:0030889">
    <property type="term" value="P:negative regulation of B cell proliferation"/>
    <property type="evidence" value="ECO:0000318"/>
    <property type="project" value="GO_Central"/>
</dbReference>
<dbReference type="GO" id="GO:0001782">
    <property type="term" value="P:B cell homeostasis"/>
    <property type="evidence" value="ECO:0000318"/>
    <property type="project" value="GO_Central"/>
</dbReference>
<sequence length="252" mass="27491">RTMKQCPEEHYWDFLLQKCTPCEYRCKRPNHQNCDMFCKSLRCKKQGSYYDHLVKDCISCYSICGQHPKQCAHICQSKKLGPSKVTPAYGQPQILDSRRGIREVNARLGGGEEGSGVELSGDPGQLAVVYTVLGLCVCAAFCCFVITVACFLRRKGEQPPPGRLQDFTEGGSKELRTPEPVETCGFCFPEQTPPTEESAAPTEASRPEEENGVAPRGWLGPVGTASSGPPPGCKEGCLNIICSPSQEKAPPS</sequence>
<protein>
    <recommendedName>
        <fullName evidence="3">TACI cysteine-rich domain-containing protein</fullName>
    </recommendedName>
</protein>
<dbReference type="GO" id="GO:0002244">
    <property type="term" value="P:hematopoietic progenitor cell differentiation"/>
    <property type="evidence" value="ECO:0000318"/>
    <property type="project" value="GO_Central"/>
</dbReference>
<dbReference type="PANTHER" id="PTHR15511">
    <property type="entry name" value="TUMOR NECROSIS FACTOR RECEPTOR SUPERFAMILY MEMBER 13B"/>
    <property type="match status" value="1"/>
</dbReference>
<feature type="domain" description="TACI cysteine-rich" evidence="3">
    <location>
        <begin position="41"/>
        <end position="78"/>
    </location>
</feature>
<organism evidence="4 5">
    <name type="scientific">Monodelphis domestica</name>
    <name type="common">Gray short-tailed opossum</name>
    <dbReference type="NCBI Taxonomy" id="13616"/>
    <lineage>
        <taxon>Eukaryota</taxon>
        <taxon>Metazoa</taxon>
        <taxon>Chordata</taxon>
        <taxon>Craniata</taxon>
        <taxon>Vertebrata</taxon>
        <taxon>Euteleostomi</taxon>
        <taxon>Mammalia</taxon>
        <taxon>Metatheria</taxon>
        <taxon>Didelphimorphia</taxon>
        <taxon>Didelphidae</taxon>
        <taxon>Monodelphis</taxon>
    </lineage>
</organism>
<dbReference type="FunCoup" id="F6SF82">
    <property type="interactions" value="324"/>
</dbReference>
<proteinExistence type="predicted"/>
<keyword evidence="2" id="KW-0812">Transmembrane</keyword>
<evidence type="ECO:0000256" key="1">
    <source>
        <dbReference type="SAM" id="MobiDB-lite"/>
    </source>
</evidence>
<evidence type="ECO:0000313" key="5">
    <source>
        <dbReference type="Proteomes" id="UP000002280"/>
    </source>
</evidence>
<dbReference type="InterPro" id="IPR022317">
    <property type="entry name" value="TNFR_13B"/>
</dbReference>
<dbReference type="GeneTree" id="ENSGT00390000013910"/>
<dbReference type="Bgee" id="ENSMODG00000001449">
    <property type="expression patterns" value="Expressed in spermatocyte and 7 other cell types or tissues"/>
</dbReference>
<dbReference type="eggNOG" id="ENOG502SANG">
    <property type="taxonomic scope" value="Eukaryota"/>
</dbReference>
<name>F6SF82_MONDO</name>